<evidence type="ECO:0000313" key="3">
    <source>
        <dbReference type="Proteomes" id="UP000053477"/>
    </source>
</evidence>
<reference evidence="2 3" key="1">
    <citation type="submission" date="2015-04" db="EMBL/GenBank/DDBJ databases">
        <title>Complete genome sequence of Schizopora paradoxa KUC8140, a cosmopolitan wood degrader in East Asia.</title>
        <authorList>
            <consortium name="DOE Joint Genome Institute"/>
            <person name="Min B."/>
            <person name="Park H."/>
            <person name="Jang Y."/>
            <person name="Kim J.-J."/>
            <person name="Kim K.H."/>
            <person name="Pangilinan J."/>
            <person name="Lipzen A."/>
            <person name="Riley R."/>
            <person name="Grigoriev I.V."/>
            <person name="Spatafora J.W."/>
            <person name="Choi I.-G."/>
        </authorList>
    </citation>
    <scope>NUCLEOTIDE SEQUENCE [LARGE SCALE GENOMIC DNA]</scope>
    <source>
        <strain evidence="2 3">KUC8140</strain>
    </source>
</reference>
<dbReference type="Proteomes" id="UP000053477">
    <property type="component" value="Unassembled WGS sequence"/>
</dbReference>
<dbReference type="InParanoid" id="A0A0H2S4P4"/>
<proteinExistence type="predicted"/>
<name>A0A0H2S4P4_9AGAM</name>
<organism evidence="2 3">
    <name type="scientific">Schizopora paradoxa</name>
    <dbReference type="NCBI Taxonomy" id="27342"/>
    <lineage>
        <taxon>Eukaryota</taxon>
        <taxon>Fungi</taxon>
        <taxon>Dikarya</taxon>
        <taxon>Basidiomycota</taxon>
        <taxon>Agaricomycotina</taxon>
        <taxon>Agaricomycetes</taxon>
        <taxon>Hymenochaetales</taxon>
        <taxon>Schizoporaceae</taxon>
        <taxon>Schizopora</taxon>
    </lineage>
</organism>
<evidence type="ECO:0000313" key="2">
    <source>
        <dbReference type="EMBL" id="KLO16643.1"/>
    </source>
</evidence>
<evidence type="ECO:0000256" key="1">
    <source>
        <dbReference type="SAM" id="MobiDB-lite"/>
    </source>
</evidence>
<accession>A0A0H2S4P4</accession>
<gene>
    <name evidence="2" type="ORF">SCHPADRAFT_201783</name>
</gene>
<feature type="compositionally biased region" description="Low complexity" evidence="1">
    <location>
        <begin position="77"/>
        <end position="91"/>
    </location>
</feature>
<dbReference type="AlphaFoldDB" id="A0A0H2S4P4"/>
<sequence>MSSIYSSSTSSSSNASSNASELSLATITSVTTNTTNLTASDLAGPGRNVGKLYNLAGRALERRFNKLVNARSRSKRGSGSISSSTAVTSTSLQAAGPDTAISRLSISDPLSEHASVDESEEDSNDEELANINDLDDSDGFRYPPSPSIASTMDLNINFSSLTLSTNETASNIAGPGRLLGNLYSRGGRVLESRINVLATLAGRGPDAACKRIKDTMRKGLLTDSSRLHEAAFRDFKGLFDLTVEKNGLDYEIKKLLNYTRSSIPATRQRALHHIATLAIEDTYLRGMFNAYGADRLLQDLKAREKKYRATDSDAFFPHLRKALVSISKNEVNDIVRKSERDAAGNSTDMFYDLIPYMKDQNQSFLALRHIKRTIEMAGRPDGPDFQFHVYTDMAERLADLVFAFPSLVEWDTVDYICKAAFTSYRSYFREGAPRFHQTLAKWNSLLATSMLYPHLLPQTTAFLIHMTDVEHHLNPENANPQISKADFIALPDHNDLDPSSFASIGLYPALVLETHADPSHLLEPSHPSSSTEICRIDGLNELRARYIQPQLQPLWRNLSKMPDMILSEILAERAWSWNKLLFIERVPREPVLRKLCKRLAPFVLRDGELRENAERRIRLIMQLDRYCRSAMTDALIELFSDTSSSPAHMQMIPFRPNRTSLDFVVTDRDFCRWVYRHRSTDGGRTHIRKYPPYSKSNPCEICQQKGIWEDWLKLNGESASTHSEVLNASPKQLLLLEVLPSQTFSAKGHLPVLVGVTDSGEREYLASVLGSAKSRADQVDRPLGSPLTTVTDGARSAQYYDNSEGMETSEHFWVIVLRYDTTSETEDKVRAEGGKDVTGQCHWI</sequence>
<dbReference type="EMBL" id="KQ085913">
    <property type="protein sequence ID" value="KLO16643.1"/>
    <property type="molecule type" value="Genomic_DNA"/>
</dbReference>
<feature type="compositionally biased region" description="Acidic residues" evidence="1">
    <location>
        <begin position="117"/>
        <end position="137"/>
    </location>
</feature>
<protein>
    <submittedName>
        <fullName evidence="2">Uncharacterized protein</fullName>
    </submittedName>
</protein>
<feature type="region of interest" description="Disordered" evidence="1">
    <location>
        <begin position="108"/>
        <end position="146"/>
    </location>
</feature>
<dbReference type="OrthoDB" id="3309242at2759"/>
<keyword evidence="3" id="KW-1185">Reference proteome</keyword>
<feature type="region of interest" description="Disordered" evidence="1">
    <location>
        <begin position="70"/>
        <end position="94"/>
    </location>
</feature>